<feature type="domain" description="BioF2-like acetyltransferase" evidence="1">
    <location>
        <begin position="105"/>
        <end position="246"/>
    </location>
</feature>
<dbReference type="Pfam" id="PF13480">
    <property type="entry name" value="Acetyltransf_6"/>
    <property type="match status" value="1"/>
</dbReference>
<keyword evidence="3" id="KW-1185">Reference proteome</keyword>
<gene>
    <name evidence="2" type="ORF">HRV97_07345</name>
</gene>
<evidence type="ECO:0000259" key="1">
    <source>
        <dbReference type="Pfam" id="PF13480"/>
    </source>
</evidence>
<proteinExistence type="predicted"/>
<accession>A0ABX2JMB1</accession>
<dbReference type="Gene3D" id="3.40.630.30">
    <property type="match status" value="1"/>
</dbReference>
<dbReference type="InterPro" id="IPR038740">
    <property type="entry name" value="BioF2-like_GNAT_dom"/>
</dbReference>
<dbReference type="EMBL" id="JABULH010000002">
    <property type="protein sequence ID" value="NTS64975.1"/>
    <property type="molecule type" value="Genomic_DNA"/>
</dbReference>
<sequence>MVDAGGGACGVSASALKLQVGARTLASFPRRLVRVAWSLEQVLAASGPVLPALADADDGYLVTSLPEGVALDAGGLRFVRQRYVRYYVDLAGGRAAWAAGLSGQARSGLKRKAKKLAAANGGVLDVRRYRSAEEMAVFHPLARRVSATTYQERLLGSGLPEDAAGLVAAAAQDWARAWLLFLGDAPIAYLWCGADGDTLRYDYVGHDPAYHALSPGSVLMGEALGDLFADCFRWFDFTEGEGQHKRGLASGGVVCHDLLLLRPTIANRAAVAAVGGFDAAMAVAKRWGETPALKGIAQRVRRA</sequence>
<evidence type="ECO:0000313" key="2">
    <source>
        <dbReference type="EMBL" id="NTS64975.1"/>
    </source>
</evidence>
<organism evidence="2 3">
    <name type="scientific">Sphingomonas hominis</name>
    <dbReference type="NCBI Taxonomy" id="2741495"/>
    <lineage>
        <taxon>Bacteria</taxon>
        <taxon>Pseudomonadati</taxon>
        <taxon>Pseudomonadota</taxon>
        <taxon>Alphaproteobacteria</taxon>
        <taxon>Sphingomonadales</taxon>
        <taxon>Sphingomonadaceae</taxon>
        <taxon>Sphingomonas</taxon>
    </lineage>
</organism>
<dbReference type="SUPFAM" id="SSF55729">
    <property type="entry name" value="Acyl-CoA N-acyltransferases (Nat)"/>
    <property type="match status" value="1"/>
</dbReference>
<comment type="caution">
    <text evidence="2">The sequence shown here is derived from an EMBL/GenBank/DDBJ whole genome shotgun (WGS) entry which is preliminary data.</text>
</comment>
<dbReference type="Proteomes" id="UP000621447">
    <property type="component" value="Unassembled WGS sequence"/>
</dbReference>
<name>A0ABX2JMB1_9SPHN</name>
<reference evidence="2 3" key="1">
    <citation type="submission" date="2020-06" db="EMBL/GenBank/DDBJ databases">
        <title>Sphingomonas hominis sp. nov., a member of the Sphingomonas, isolated from the hair of a 22-year-old girl.</title>
        <authorList>
            <person name="Zhang D.-F."/>
            <person name="Cui X.-W."/>
        </authorList>
    </citation>
    <scope>NUCLEOTIDE SEQUENCE [LARGE SCALE GENOMIC DNA]</scope>
    <source>
        <strain evidence="2 3">HHU CXW</strain>
    </source>
</reference>
<dbReference type="InterPro" id="IPR016181">
    <property type="entry name" value="Acyl_CoA_acyltransferase"/>
</dbReference>
<evidence type="ECO:0000313" key="3">
    <source>
        <dbReference type="Proteomes" id="UP000621447"/>
    </source>
</evidence>
<protein>
    <submittedName>
        <fullName evidence="2">GNAT family N-acetyltransferase</fullName>
    </submittedName>
</protein>